<dbReference type="KEGG" id="bsb:Bresu_1021"/>
<dbReference type="InParanoid" id="D9QND2"/>
<dbReference type="Gene3D" id="1.10.10.10">
    <property type="entry name" value="Winged helix-like DNA-binding domain superfamily/Winged helix DNA-binding domain"/>
    <property type="match status" value="1"/>
</dbReference>
<evidence type="ECO:0000256" key="2">
    <source>
        <dbReference type="ARBA" id="ARBA00023125"/>
    </source>
</evidence>
<feature type="domain" description="HTH hxlR-type" evidence="4">
    <location>
        <begin position="15"/>
        <end position="113"/>
    </location>
</feature>
<name>D9QND2_BRESC</name>
<accession>D9QND2</accession>
<keyword evidence="3" id="KW-0804">Transcription</keyword>
<keyword evidence="1" id="KW-0805">Transcription regulation</keyword>
<dbReference type="InterPro" id="IPR036527">
    <property type="entry name" value="SCP2_sterol-bd_dom_sf"/>
</dbReference>
<dbReference type="InterPro" id="IPR002577">
    <property type="entry name" value="HTH_HxlR"/>
</dbReference>
<dbReference type="STRING" id="633149.Bresu_1021"/>
<dbReference type="PROSITE" id="PS51118">
    <property type="entry name" value="HTH_HXLR"/>
    <property type="match status" value="1"/>
</dbReference>
<gene>
    <name evidence="5" type="ordered locus">Bresu_1021</name>
</gene>
<dbReference type="EMBL" id="CP002102">
    <property type="protein sequence ID" value="ADL00333.1"/>
    <property type="molecule type" value="Genomic_DNA"/>
</dbReference>
<evidence type="ECO:0000313" key="6">
    <source>
        <dbReference type="Proteomes" id="UP000002696"/>
    </source>
</evidence>
<dbReference type="Pfam" id="PF01638">
    <property type="entry name" value="HxlR"/>
    <property type="match status" value="1"/>
</dbReference>
<dbReference type="eggNOG" id="COG1733">
    <property type="taxonomic scope" value="Bacteria"/>
</dbReference>
<dbReference type="SUPFAM" id="SSF55718">
    <property type="entry name" value="SCP-like"/>
    <property type="match status" value="1"/>
</dbReference>
<dbReference type="RefSeq" id="WP_013268436.1">
    <property type="nucleotide sequence ID" value="NC_014375.1"/>
</dbReference>
<dbReference type="InterPro" id="IPR029229">
    <property type="entry name" value="Alkyl_sulf_C"/>
</dbReference>
<dbReference type="InterPro" id="IPR036390">
    <property type="entry name" value="WH_DNA-bd_sf"/>
</dbReference>
<organism evidence="5 6">
    <name type="scientific">Brevundimonas subvibrioides (strain ATCC 15264 / DSM 4735 / LMG 14903 / NBRC 16000 / CB 81)</name>
    <name type="common">Caulobacter subvibrioides</name>
    <dbReference type="NCBI Taxonomy" id="633149"/>
    <lineage>
        <taxon>Bacteria</taxon>
        <taxon>Pseudomonadati</taxon>
        <taxon>Pseudomonadota</taxon>
        <taxon>Alphaproteobacteria</taxon>
        <taxon>Caulobacterales</taxon>
        <taxon>Caulobacteraceae</taxon>
        <taxon>Brevundimonas</taxon>
    </lineage>
</organism>
<dbReference type="SUPFAM" id="SSF46785">
    <property type="entry name" value="Winged helix' DNA-binding domain"/>
    <property type="match status" value="1"/>
</dbReference>
<protein>
    <submittedName>
        <fullName evidence="5">Transcriptional regulator, HxlR family</fullName>
    </submittedName>
</protein>
<evidence type="ECO:0000256" key="3">
    <source>
        <dbReference type="ARBA" id="ARBA00023163"/>
    </source>
</evidence>
<dbReference type="InterPro" id="IPR036388">
    <property type="entry name" value="WH-like_DNA-bd_sf"/>
</dbReference>
<dbReference type="PANTHER" id="PTHR33204:SF18">
    <property type="entry name" value="TRANSCRIPTIONAL REGULATORY PROTEIN"/>
    <property type="match status" value="1"/>
</dbReference>
<evidence type="ECO:0000259" key="4">
    <source>
        <dbReference type="PROSITE" id="PS51118"/>
    </source>
</evidence>
<proteinExistence type="predicted"/>
<sequence>MEGAARSARRYEDACGAAHALDLVGERWALLVIREMMFGPRRFGELRTSLPGISANVLTQKLEALEAAGVVERRRLPPPASVQVYDLTDWGRELHPVFGMLGMWAARSPRHDPTLPLSAISMMMSFQTMFRAERAKGIDLTLNFIFGDDRFRGTVRDGRFTVERGVAEEADAVVTGQPPALAGLVYGGVPLAALQAEGLLDLEGDPDVLARFAGLFELPPKVAGPPVPAAG</sequence>
<dbReference type="HOGENOM" id="CLU_076095_0_1_5"/>
<dbReference type="AlphaFoldDB" id="D9QND2"/>
<dbReference type="BioCyc" id="BSUB633149:G1GM8-1021-MONOMER"/>
<keyword evidence="6" id="KW-1185">Reference proteome</keyword>
<reference evidence="6" key="1">
    <citation type="journal article" date="2011" name="J. Bacteriol.">
        <title>Genome sequences of eight morphologically diverse alphaproteobacteria.</title>
        <authorList>
            <consortium name="US DOE Joint Genome Institute"/>
            <person name="Brown P.J."/>
            <person name="Kysela D.T."/>
            <person name="Buechlein A."/>
            <person name="Hemmerich C."/>
            <person name="Brun Y.V."/>
        </authorList>
    </citation>
    <scope>NUCLEOTIDE SEQUENCE [LARGE SCALE GENOMIC DNA]</scope>
    <source>
        <strain evidence="6">ATCC 15264 / DSM 4735 / LMG 14903 / NBRC 16000 / CB 81</strain>
    </source>
</reference>
<dbReference type="Proteomes" id="UP000002696">
    <property type="component" value="Chromosome"/>
</dbReference>
<keyword evidence="2" id="KW-0238">DNA-binding</keyword>
<evidence type="ECO:0000256" key="1">
    <source>
        <dbReference type="ARBA" id="ARBA00023015"/>
    </source>
</evidence>
<dbReference type="GO" id="GO:0003677">
    <property type="term" value="F:DNA binding"/>
    <property type="evidence" value="ECO:0007669"/>
    <property type="project" value="UniProtKB-KW"/>
</dbReference>
<dbReference type="Pfam" id="PF14864">
    <property type="entry name" value="Alkyl_sulf_C"/>
    <property type="match status" value="1"/>
</dbReference>
<dbReference type="Gene3D" id="3.30.1050.10">
    <property type="entry name" value="SCP2 sterol-binding domain"/>
    <property type="match status" value="1"/>
</dbReference>
<dbReference type="PANTHER" id="PTHR33204">
    <property type="entry name" value="TRANSCRIPTIONAL REGULATOR, MARR FAMILY"/>
    <property type="match status" value="1"/>
</dbReference>
<evidence type="ECO:0000313" key="5">
    <source>
        <dbReference type="EMBL" id="ADL00333.1"/>
    </source>
</evidence>